<evidence type="ECO:0000256" key="5">
    <source>
        <dbReference type="ARBA" id="ARBA00012925"/>
    </source>
</evidence>
<comment type="catalytic activity">
    <reaction evidence="9 10">
        <text>hydrogencarbonate + H(+) = CO2 + H2O</text>
        <dbReference type="Rhea" id="RHEA:10748"/>
        <dbReference type="ChEBI" id="CHEBI:15377"/>
        <dbReference type="ChEBI" id="CHEBI:15378"/>
        <dbReference type="ChEBI" id="CHEBI:16526"/>
        <dbReference type="ChEBI" id="CHEBI:17544"/>
        <dbReference type="EC" id="4.2.1.1"/>
    </reaction>
</comment>
<dbReference type="PROSITE" id="PS51144">
    <property type="entry name" value="ALPHA_CA_2"/>
    <property type="match status" value="1"/>
</dbReference>
<dbReference type="CDD" id="cd03124">
    <property type="entry name" value="alpha_CA_prokaryotic_like"/>
    <property type="match status" value="1"/>
</dbReference>
<dbReference type="OrthoDB" id="429145at2759"/>
<gene>
    <name evidence="13" type="ORF">SADUNF_Sadunf06G0099400</name>
</gene>
<dbReference type="SUPFAM" id="SSF51069">
    <property type="entry name" value="Carbonic anhydrase"/>
    <property type="match status" value="1"/>
</dbReference>
<dbReference type="GO" id="GO:0006730">
    <property type="term" value="P:one-carbon metabolic process"/>
    <property type="evidence" value="ECO:0007669"/>
    <property type="project" value="TreeGrafter"/>
</dbReference>
<comment type="cofactor">
    <cofactor evidence="1 10">
        <name>Zn(2+)</name>
        <dbReference type="ChEBI" id="CHEBI:29105"/>
    </cofactor>
</comment>
<name>A0A835MVA8_9ROSI</name>
<dbReference type="GO" id="GO:0004089">
    <property type="term" value="F:carbonate dehydratase activity"/>
    <property type="evidence" value="ECO:0007669"/>
    <property type="project" value="UniProtKB-UniRule"/>
</dbReference>
<dbReference type="InterPro" id="IPR023561">
    <property type="entry name" value="Carbonic_anhydrase_a-class"/>
</dbReference>
<dbReference type="GO" id="GO:0008270">
    <property type="term" value="F:zinc ion binding"/>
    <property type="evidence" value="ECO:0007669"/>
    <property type="project" value="UniProtKB-UniRule"/>
</dbReference>
<dbReference type="EMBL" id="JADGMS010000006">
    <property type="protein sequence ID" value="KAF9680227.1"/>
    <property type="molecule type" value="Genomic_DNA"/>
</dbReference>
<dbReference type="Gene3D" id="3.10.200.10">
    <property type="entry name" value="Alpha carbonic anhydrase"/>
    <property type="match status" value="1"/>
</dbReference>
<feature type="region of interest" description="Disordered" evidence="11">
    <location>
        <begin position="264"/>
        <end position="288"/>
    </location>
</feature>
<protein>
    <recommendedName>
        <fullName evidence="5 10">Carbonic anhydrase</fullName>
        <ecNumber evidence="5 10">4.2.1.1</ecNumber>
    </recommendedName>
</protein>
<evidence type="ECO:0000256" key="10">
    <source>
        <dbReference type="RuleBase" id="RU367011"/>
    </source>
</evidence>
<organism evidence="13 14">
    <name type="scientific">Salix dunnii</name>
    <dbReference type="NCBI Taxonomy" id="1413687"/>
    <lineage>
        <taxon>Eukaryota</taxon>
        <taxon>Viridiplantae</taxon>
        <taxon>Streptophyta</taxon>
        <taxon>Embryophyta</taxon>
        <taxon>Tracheophyta</taxon>
        <taxon>Spermatophyta</taxon>
        <taxon>Magnoliopsida</taxon>
        <taxon>eudicotyledons</taxon>
        <taxon>Gunneridae</taxon>
        <taxon>Pentapetalae</taxon>
        <taxon>rosids</taxon>
        <taxon>fabids</taxon>
        <taxon>Malpighiales</taxon>
        <taxon>Salicaceae</taxon>
        <taxon>Saliceae</taxon>
        <taxon>Salix</taxon>
    </lineage>
</organism>
<keyword evidence="6 10" id="KW-0479">Metal-binding</keyword>
<keyword evidence="8 10" id="KW-0456">Lyase</keyword>
<dbReference type="AlphaFoldDB" id="A0A835MVA8"/>
<comment type="similarity">
    <text evidence="4">Belongs to the alpha-class carbonic anhydrase family.</text>
</comment>
<sequence>MKQQRTYVLCCCILVLALLFLQPLSGTAQEVEDEREFDYIEGSKRGPAYWGDIKKEWADCKTGRLQSPIDMSDRRVKMVQKTENIKRNYRPFNATVKNRGHDIMVQWEGFDQVGSIQINGIRYFLQQCHWHSPSEHTINGRRYDMELHMVHTTPDQKIAVIGYLYKIGKPDPFLSKLLDDIMSMTDQKLERNLGIVDPREIKSGGKKYYRYMGSLTTPPCKQGVIWTINKKITPPPYLAEIKILRPDSDFRALREAVHDYAEKNARPLQPLNQREIHFHGQSPKDTFN</sequence>
<dbReference type="PROSITE" id="PS00162">
    <property type="entry name" value="ALPHA_CA_1"/>
    <property type="match status" value="1"/>
</dbReference>
<comment type="similarity">
    <text evidence="10">Belongs to the alpha-carbonic anhydrase family.</text>
</comment>
<dbReference type="InterPro" id="IPR001148">
    <property type="entry name" value="CA_dom"/>
</dbReference>
<evidence type="ECO:0000256" key="2">
    <source>
        <dbReference type="ARBA" id="ARBA00002904"/>
    </source>
</evidence>
<evidence type="ECO:0000256" key="9">
    <source>
        <dbReference type="ARBA" id="ARBA00048348"/>
    </source>
</evidence>
<evidence type="ECO:0000256" key="1">
    <source>
        <dbReference type="ARBA" id="ARBA00001947"/>
    </source>
</evidence>
<keyword evidence="10" id="KW-0732">Signal</keyword>
<comment type="function">
    <text evidence="2 10">Reversible hydration of carbon dioxide.</text>
</comment>
<dbReference type="InterPro" id="IPR018338">
    <property type="entry name" value="Carbonic_anhydrase_a-class_CS"/>
</dbReference>
<accession>A0A835MVA8</accession>
<evidence type="ECO:0000256" key="8">
    <source>
        <dbReference type="ARBA" id="ARBA00023239"/>
    </source>
</evidence>
<evidence type="ECO:0000256" key="7">
    <source>
        <dbReference type="ARBA" id="ARBA00022833"/>
    </source>
</evidence>
<dbReference type="Pfam" id="PF00194">
    <property type="entry name" value="Carb_anhydrase"/>
    <property type="match status" value="1"/>
</dbReference>
<keyword evidence="14" id="KW-1185">Reference proteome</keyword>
<comment type="caution">
    <text evidence="13">The sequence shown here is derived from an EMBL/GenBank/DDBJ whole genome shotgun (WGS) entry which is preliminary data.</text>
</comment>
<evidence type="ECO:0000256" key="4">
    <source>
        <dbReference type="ARBA" id="ARBA00006365"/>
    </source>
</evidence>
<dbReference type="GO" id="GO:0009570">
    <property type="term" value="C:chloroplast stroma"/>
    <property type="evidence" value="ECO:0007669"/>
    <property type="project" value="UniProtKB-SubCell"/>
</dbReference>
<keyword evidence="7 10" id="KW-0862">Zinc</keyword>
<evidence type="ECO:0000256" key="6">
    <source>
        <dbReference type="ARBA" id="ARBA00022723"/>
    </source>
</evidence>
<dbReference type="PANTHER" id="PTHR18952">
    <property type="entry name" value="CARBONIC ANHYDRASE"/>
    <property type="match status" value="1"/>
</dbReference>
<dbReference type="PANTHER" id="PTHR18952:SF201">
    <property type="entry name" value="CARBONIC ANHYDRASE"/>
    <property type="match status" value="1"/>
</dbReference>
<dbReference type="SMART" id="SM01057">
    <property type="entry name" value="Carb_anhydrase"/>
    <property type="match status" value="1"/>
</dbReference>
<proteinExistence type="inferred from homology"/>
<evidence type="ECO:0000259" key="12">
    <source>
        <dbReference type="PROSITE" id="PS51144"/>
    </source>
</evidence>
<evidence type="ECO:0000256" key="3">
    <source>
        <dbReference type="ARBA" id="ARBA00004470"/>
    </source>
</evidence>
<comment type="subcellular location">
    <subcellularLocation>
        <location evidence="3">Plastid</location>
        <location evidence="3">Chloroplast stroma</location>
    </subcellularLocation>
</comment>
<dbReference type="EC" id="4.2.1.1" evidence="5 10"/>
<dbReference type="InterPro" id="IPR041891">
    <property type="entry name" value="Alpha_CA_prokaryot-like"/>
</dbReference>
<feature type="domain" description="Alpha-carbonic anhydrase" evidence="12">
    <location>
        <begin position="35"/>
        <end position="280"/>
    </location>
</feature>
<feature type="signal peptide" evidence="10">
    <location>
        <begin position="1"/>
        <end position="28"/>
    </location>
</feature>
<dbReference type="InterPro" id="IPR036398">
    <property type="entry name" value="CA_dom_sf"/>
</dbReference>
<reference evidence="13 14" key="1">
    <citation type="submission" date="2020-10" db="EMBL/GenBank/DDBJ databases">
        <title>Plant Genome Project.</title>
        <authorList>
            <person name="Zhang R.-G."/>
        </authorList>
    </citation>
    <scope>NUCLEOTIDE SEQUENCE [LARGE SCALE GENOMIC DNA]</scope>
    <source>
        <strain evidence="13">FAFU-HL-1</strain>
        <tissue evidence="13">Leaf</tissue>
    </source>
</reference>
<feature type="chain" id="PRO_5033100561" description="Carbonic anhydrase" evidence="10">
    <location>
        <begin position="29"/>
        <end position="288"/>
    </location>
</feature>
<evidence type="ECO:0000313" key="14">
    <source>
        <dbReference type="Proteomes" id="UP000657918"/>
    </source>
</evidence>
<evidence type="ECO:0000313" key="13">
    <source>
        <dbReference type="EMBL" id="KAF9680227.1"/>
    </source>
</evidence>
<dbReference type="Proteomes" id="UP000657918">
    <property type="component" value="Unassembled WGS sequence"/>
</dbReference>
<evidence type="ECO:0000256" key="11">
    <source>
        <dbReference type="SAM" id="MobiDB-lite"/>
    </source>
</evidence>